<dbReference type="EMBL" id="BGPR01003680">
    <property type="protein sequence ID" value="GBM91171.1"/>
    <property type="molecule type" value="Genomic_DNA"/>
</dbReference>
<keyword evidence="2" id="KW-1185">Reference proteome</keyword>
<name>A0A4Y2JLB9_ARAVE</name>
<sequence length="232" mass="26061">MDEPPLLLPHVGDRFRMLKLQHPLWPSGSEASRERSGNTSNNNLVCHPLERPLRFVCPSPGLSRVPSTREALKIRLSIAWGFQYAITRGPIDSLSIAWTFSAIHSRGPKILLSIACFSCAIHSEALKILCPSRLSLPSTREALKIRLSIAWLVTSTYSHVVPSTRGVTIHLSIPRLSLYHPLRALDSFVHRLGFSPCASTQRETLRCCHHWVWTSHAIPLQRPLKDSFVLLT</sequence>
<organism evidence="1 2">
    <name type="scientific">Araneus ventricosus</name>
    <name type="common">Orbweaver spider</name>
    <name type="synonym">Epeira ventricosa</name>
    <dbReference type="NCBI Taxonomy" id="182803"/>
    <lineage>
        <taxon>Eukaryota</taxon>
        <taxon>Metazoa</taxon>
        <taxon>Ecdysozoa</taxon>
        <taxon>Arthropoda</taxon>
        <taxon>Chelicerata</taxon>
        <taxon>Arachnida</taxon>
        <taxon>Araneae</taxon>
        <taxon>Araneomorphae</taxon>
        <taxon>Entelegynae</taxon>
        <taxon>Araneoidea</taxon>
        <taxon>Araneidae</taxon>
        <taxon>Araneus</taxon>
    </lineage>
</organism>
<protein>
    <submittedName>
        <fullName evidence="1">Uncharacterized protein</fullName>
    </submittedName>
</protein>
<evidence type="ECO:0000313" key="1">
    <source>
        <dbReference type="EMBL" id="GBM91171.1"/>
    </source>
</evidence>
<gene>
    <name evidence="1" type="ORF">AVEN_192300_1</name>
</gene>
<comment type="caution">
    <text evidence="1">The sequence shown here is derived from an EMBL/GenBank/DDBJ whole genome shotgun (WGS) entry which is preliminary data.</text>
</comment>
<accession>A0A4Y2JLB9</accession>
<reference evidence="1 2" key="1">
    <citation type="journal article" date="2019" name="Sci. Rep.">
        <title>Orb-weaving spider Araneus ventricosus genome elucidates the spidroin gene catalogue.</title>
        <authorList>
            <person name="Kono N."/>
            <person name="Nakamura H."/>
            <person name="Ohtoshi R."/>
            <person name="Moran D.A.P."/>
            <person name="Shinohara A."/>
            <person name="Yoshida Y."/>
            <person name="Fujiwara M."/>
            <person name="Mori M."/>
            <person name="Tomita M."/>
            <person name="Arakawa K."/>
        </authorList>
    </citation>
    <scope>NUCLEOTIDE SEQUENCE [LARGE SCALE GENOMIC DNA]</scope>
</reference>
<dbReference type="Proteomes" id="UP000499080">
    <property type="component" value="Unassembled WGS sequence"/>
</dbReference>
<evidence type="ECO:0000313" key="2">
    <source>
        <dbReference type="Proteomes" id="UP000499080"/>
    </source>
</evidence>
<dbReference type="AlphaFoldDB" id="A0A4Y2JLB9"/>
<proteinExistence type="predicted"/>